<evidence type="ECO:0000259" key="1">
    <source>
        <dbReference type="PROSITE" id="PS50943"/>
    </source>
</evidence>
<accession>A0A482MSY0</accession>
<dbReference type="PROSITE" id="PS50943">
    <property type="entry name" value="HTH_CROC1"/>
    <property type="match status" value="1"/>
</dbReference>
<dbReference type="Gene3D" id="1.10.260.40">
    <property type="entry name" value="lambda repressor-like DNA-binding domains"/>
    <property type="match status" value="1"/>
</dbReference>
<evidence type="ECO:0000313" key="3">
    <source>
        <dbReference type="Proteomes" id="UP000307461"/>
    </source>
</evidence>
<dbReference type="SMART" id="SM00530">
    <property type="entry name" value="HTH_XRE"/>
    <property type="match status" value="1"/>
</dbReference>
<organism evidence="2 3">
    <name type="scientific">Escherichia phage PTXU04</name>
    <dbReference type="NCBI Taxonomy" id="2508206"/>
    <lineage>
        <taxon>Viruses</taxon>
        <taxon>Duplodnaviria</taxon>
        <taxon>Heunggongvirae</taxon>
        <taxon>Uroviricota</taxon>
        <taxon>Caudoviricetes</taxon>
        <taxon>Xuquatrovirus</taxon>
        <taxon>Xuquatrovirus PTXU04</taxon>
    </lineage>
</organism>
<dbReference type="SUPFAM" id="SSF47413">
    <property type="entry name" value="lambda repressor-like DNA-binding domains"/>
    <property type="match status" value="1"/>
</dbReference>
<dbReference type="Proteomes" id="UP000307461">
    <property type="component" value="Segment"/>
</dbReference>
<reference evidence="2 3" key="1">
    <citation type="submission" date="2019-01" db="EMBL/GenBank/DDBJ databases">
        <title>Still something new to discover - new insights into E. coli phage diversity and taxonomy.</title>
        <authorList>
            <person name="Korf I.H.E."/>
            <person name="Adriaennsens E."/>
            <person name="Dreiseikelmann B."/>
            <person name="Kropinski A."/>
            <person name="Nimtz M."/>
            <person name="Meier-Kolthoff J.P."/>
            <person name="Rohde M."/>
            <person name="van Raaij M."/>
            <person name="Wittmann J."/>
        </authorList>
    </citation>
    <scope>NUCLEOTIDE SEQUENCE [LARGE SCALE GENOMIC DNA]</scope>
</reference>
<gene>
    <name evidence="2" type="ORF">PTXU04_00070</name>
</gene>
<keyword evidence="3" id="KW-1185">Reference proteome</keyword>
<proteinExistence type="predicted"/>
<dbReference type="GO" id="GO:0003677">
    <property type="term" value="F:DNA binding"/>
    <property type="evidence" value="ECO:0007669"/>
    <property type="project" value="InterPro"/>
</dbReference>
<dbReference type="InterPro" id="IPR001387">
    <property type="entry name" value="Cro/C1-type_HTH"/>
</dbReference>
<dbReference type="InterPro" id="IPR010982">
    <property type="entry name" value="Lambda_DNA-bd_dom_sf"/>
</dbReference>
<feature type="domain" description="HTH cro/C1-type" evidence="1">
    <location>
        <begin position="28"/>
        <end position="81"/>
    </location>
</feature>
<protein>
    <recommendedName>
        <fullName evidence="1">HTH cro/C1-type domain-containing protein</fullName>
    </recommendedName>
</protein>
<dbReference type="Pfam" id="PF01381">
    <property type="entry name" value="HTH_3"/>
    <property type="match status" value="1"/>
</dbReference>
<sequence>MLRLRVAKSNKGWGFGPQTMAINLKARVQYLAEREAISLSEVERRAGWKRGALFMVLKANNPRLKTLTELAAALNVTIGELIS</sequence>
<dbReference type="EMBL" id="MK373772">
    <property type="protein sequence ID" value="QBQ76684.1"/>
    <property type="molecule type" value="Genomic_DNA"/>
</dbReference>
<evidence type="ECO:0000313" key="2">
    <source>
        <dbReference type="EMBL" id="QBQ76684.1"/>
    </source>
</evidence>
<name>A0A482MSY0_9CAUD</name>